<dbReference type="EMBL" id="CP025096">
    <property type="protein sequence ID" value="AUD03665.1"/>
    <property type="molecule type" value="Genomic_DNA"/>
</dbReference>
<keyword evidence="4" id="KW-1185">Reference proteome</keyword>
<dbReference type="AlphaFoldDB" id="A0A2K8Z1D6"/>
<dbReference type="InterPro" id="IPR013830">
    <property type="entry name" value="SGNH_hydro"/>
</dbReference>
<dbReference type="GO" id="GO:0005737">
    <property type="term" value="C:cytoplasm"/>
    <property type="evidence" value="ECO:0007669"/>
    <property type="project" value="TreeGrafter"/>
</dbReference>
<proteinExistence type="predicted"/>
<dbReference type="GO" id="GO:0016788">
    <property type="term" value="F:hydrolase activity, acting on ester bonds"/>
    <property type="evidence" value="ECO:0007669"/>
    <property type="project" value="UniProtKB-ARBA"/>
</dbReference>
<sequence length="1011" mass="113106">MSHITTESSPSGNNPSLYALVIGVGAYERVRPLRGPANDARAVARYLQNLPDFTLNLRLLTDNEASKAALIDGFRTHLAQAGPADTILFYFAGHGAQEEADRSIWTTETDGKLECLVCHDAQTTKPWEFLLTDKELRYLIAPLSATGAHVVTLFDCCHSGDNTRAADLLTEAMAGQDVRERRLSQSAPCRPYEAFFFHNVLSAEQINEQGLEVAMPQGDHVQMAACESDESAVEVNGDGIFTKNLLTVLNAAHGDVSYRDLHNRVRQYMRFSFDQQPRVYVVGSEHDLLLNRGFLNRPLDPDTLRVSATYNTEKGWLLDVGAIHGVSDTDQLIQIQDSTGSESFPAQINKIGSDYTVLDLTDDVQSRLDKTQVYQATIQGLMMQAIRLHLINHGGPSADIADLLTRPAETTGQSLTDGVVIPEEVETNADYTLHCRYGLYYLTHPENDNQPLVRALPADEPQVVTRLTNYLRHIAQWEYLRNLRNPAATAPLLTVELARQGEQPLTLTEAHPAPIPVSFVQAAGQWTSTLTVNLTNPTDRPLYCTVLYLSRDFMAYPGFLPINCRLEPGQRVSLGLADKKSPTGRMDSIRLRLEEVIRQYNWPSSTEYFKLLITTDPLSEKTLAFFTLEALESPVVLSDLQKNKANRGGVDTDTDETEPLPEWSSQTLTLQLINPLVNTVSTEELNQMLTLPGDAARDNQLADFALGLYFETNTDASLNPTLKLRPDLRVLGITDEQRGLFADLSLALANKVARQLQNRQYRQNLVRYPDRIRIVAEGDSWFQYPFLLRDVIDYLSGVYSVFSVAAAGATLEDYLKNSEFLEAIAQVKPDFFLLSGGGNDLLGTYFTSFIRSEPIVGMDGPKRYLTDAFWTSLTGVKDRYTRILRLVEQGYPTVQVVVHGYDYVIPAGQDNRPGKMIWMGDVLTKNSITDSDERDAIVWFIVDTFNEQLRQLAETYSNVTYLDLRGTVRKTAQPADYWYDEIHPNDKGFLSVSSKYVSLITRLKNELVAPV</sequence>
<dbReference type="SUPFAM" id="SSF52266">
    <property type="entry name" value="SGNH hydrolase"/>
    <property type="match status" value="1"/>
</dbReference>
<dbReference type="GO" id="GO:0006508">
    <property type="term" value="P:proteolysis"/>
    <property type="evidence" value="ECO:0007669"/>
    <property type="project" value="InterPro"/>
</dbReference>
<dbReference type="InterPro" id="IPR036514">
    <property type="entry name" value="SGNH_hydro_sf"/>
</dbReference>
<accession>A0A2K8Z1D6</accession>
<gene>
    <name evidence="3" type="ORF">CWM47_18635</name>
</gene>
<organism evidence="3 4">
    <name type="scientific">Spirosoma pollinicola</name>
    <dbReference type="NCBI Taxonomy" id="2057025"/>
    <lineage>
        <taxon>Bacteria</taxon>
        <taxon>Pseudomonadati</taxon>
        <taxon>Bacteroidota</taxon>
        <taxon>Cytophagia</taxon>
        <taxon>Cytophagales</taxon>
        <taxon>Cytophagaceae</taxon>
        <taxon>Spirosoma</taxon>
    </lineage>
</organism>
<protein>
    <submittedName>
        <fullName evidence="3">Uncharacterized protein</fullName>
    </submittedName>
</protein>
<reference evidence="3 4" key="1">
    <citation type="submission" date="2017-11" db="EMBL/GenBank/DDBJ databases">
        <title>Taxonomic description and genome sequences of Spirosoma HA7 sp. nov., isolated from pollen microhabitat of Corylus avellana.</title>
        <authorList>
            <person name="Ambika Manirajan B."/>
            <person name="Suarez C."/>
            <person name="Ratering S."/>
            <person name="Geissler-Plaum R."/>
            <person name="Cardinale M."/>
            <person name="Sylvia S."/>
        </authorList>
    </citation>
    <scope>NUCLEOTIDE SEQUENCE [LARGE SCALE GENOMIC DNA]</scope>
    <source>
        <strain evidence="3 4">HA7</strain>
    </source>
</reference>
<dbReference type="Pfam" id="PF00656">
    <property type="entry name" value="Peptidase_C14"/>
    <property type="match status" value="1"/>
</dbReference>
<dbReference type="PANTHER" id="PTHR48104">
    <property type="entry name" value="METACASPASE-4"/>
    <property type="match status" value="1"/>
</dbReference>
<dbReference type="Proteomes" id="UP000232883">
    <property type="component" value="Chromosome"/>
</dbReference>
<dbReference type="RefSeq" id="WP_100989732.1">
    <property type="nucleotide sequence ID" value="NZ_CP025096.1"/>
</dbReference>
<name>A0A2K8Z1D6_9BACT</name>
<dbReference type="SUPFAM" id="SSF52129">
    <property type="entry name" value="Caspase-like"/>
    <property type="match status" value="1"/>
</dbReference>
<dbReference type="OrthoDB" id="2546654at2"/>
<dbReference type="Gene3D" id="3.40.50.1110">
    <property type="entry name" value="SGNH hydrolase"/>
    <property type="match status" value="1"/>
</dbReference>
<evidence type="ECO:0000313" key="4">
    <source>
        <dbReference type="Proteomes" id="UP000232883"/>
    </source>
</evidence>
<dbReference type="InterPro" id="IPR050452">
    <property type="entry name" value="Metacaspase"/>
</dbReference>
<dbReference type="Pfam" id="PF13472">
    <property type="entry name" value="Lipase_GDSL_2"/>
    <property type="match status" value="1"/>
</dbReference>
<dbReference type="GO" id="GO:0004197">
    <property type="term" value="F:cysteine-type endopeptidase activity"/>
    <property type="evidence" value="ECO:0007669"/>
    <property type="project" value="InterPro"/>
</dbReference>
<feature type="domain" description="Peptidase C14 caspase" evidence="1">
    <location>
        <begin position="18"/>
        <end position="280"/>
    </location>
</feature>
<dbReference type="KEGG" id="spir:CWM47_18635"/>
<dbReference type="InterPro" id="IPR011600">
    <property type="entry name" value="Pept_C14_caspase"/>
</dbReference>
<dbReference type="PANTHER" id="PTHR48104:SF30">
    <property type="entry name" value="METACASPASE-1"/>
    <property type="match status" value="1"/>
</dbReference>
<evidence type="ECO:0000259" key="1">
    <source>
        <dbReference type="Pfam" id="PF00656"/>
    </source>
</evidence>
<dbReference type="Gene3D" id="3.40.50.1460">
    <property type="match status" value="1"/>
</dbReference>
<evidence type="ECO:0000313" key="3">
    <source>
        <dbReference type="EMBL" id="AUD03665.1"/>
    </source>
</evidence>
<dbReference type="CDD" id="cd00229">
    <property type="entry name" value="SGNH_hydrolase"/>
    <property type="match status" value="1"/>
</dbReference>
<evidence type="ECO:0000259" key="2">
    <source>
        <dbReference type="Pfam" id="PF13472"/>
    </source>
</evidence>
<feature type="domain" description="SGNH hydrolase-type esterase" evidence="2">
    <location>
        <begin position="784"/>
        <end position="988"/>
    </location>
</feature>
<dbReference type="InterPro" id="IPR029030">
    <property type="entry name" value="Caspase-like_dom_sf"/>
</dbReference>